<evidence type="ECO:0000259" key="1">
    <source>
        <dbReference type="PROSITE" id="PS51186"/>
    </source>
</evidence>
<dbReference type="InterPro" id="IPR016181">
    <property type="entry name" value="Acyl_CoA_acyltransferase"/>
</dbReference>
<comment type="caution">
    <text evidence="2">The sequence shown here is derived from an EMBL/GenBank/DDBJ whole genome shotgun (WGS) entry which is preliminary data.</text>
</comment>
<evidence type="ECO:0000313" key="2">
    <source>
        <dbReference type="EMBL" id="ERM00979.1"/>
    </source>
</evidence>
<dbReference type="Pfam" id="PF00583">
    <property type="entry name" value="Acetyltransf_1"/>
    <property type="match status" value="1"/>
</dbReference>
<organism evidence="2 3">
    <name type="scientific">Brucella intermedia 229E</name>
    <dbReference type="NCBI Taxonomy" id="1337887"/>
    <lineage>
        <taxon>Bacteria</taxon>
        <taxon>Pseudomonadati</taxon>
        <taxon>Pseudomonadota</taxon>
        <taxon>Alphaproteobacteria</taxon>
        <taxon>Hyphomicrobiales</taxon>
        <taxon>Brucellaceae</taxon>
        <taxon>Brucella/Ochrobactrum group</taxon>
        <taxon>Brucella</taxon>
    </lineage>
</organism>
<dbReference type="AlphaFoldDB" id="U4V8I9"/>
<dbReference type="InterPro" id="IPR000182">
    <property type="entry name" value="GNAT_dom"/>
</dbReference>
<dbReference type="PROSITE" id="PS51186">
    <property type="entry name" value="GNAT"/>
    <property type="match status" value="1"/>
</dbReference>
<dbReference type="Proteomes" id="UP000016842">
    <property type="component" value="Unassembled WGS sequence"/>
</dbReference>
<proteinExistence type="predicted"/>
<sequence length="189" mass="21341">MVQTKKLADFTIRPLARSEVTDIWQIDRSEIIEEMYRLQEAQLVLEPQFYDVRGWPEGEAEIYTPILLDCYDHGGIFLGAEADGALVAVTVTDVRPVGLYPELHQLGFMHVDKAVRGGLGLAGELYRRSMAVAKEAGAEGFYISATPTRRTIDFYMKQGAKVTIRPDPLLFEREPEDIHLIHRFTSQAS</sequence>
<protein>
    <submittedName>
        <fullName evidence="2">GNAT family acetyltransferase</fullName>
    </submittedName>
</protein>
<gene>
    <name evidence="2" type="ORF">Q644_24030</name>
</gene>
<dbReference type="PATRIC" id="fig|1337887.3.peg.3673"/>
<dbReference type="GO" id="GO:0016747">
    <property type="term" value="F:acyltransferase activity, transferring groups other than amino-acyl groups"/>
    <property type="evidence" value="ECO:0007669"/>
    <property type="project" value="InterPro"/>
</dbReference>
<keyword evidence="2" id="KW-0808">Transferase</keyword>
<dbReference type="CDD" id="cd04301">
    <property type="entry name" value="NAT_SF"/>
    <property type="match status" value="1"/>
</dbReference>
<reference evidence="2 3" key="1">
    <citation type="journal article" date="2014" name="FEMS Microbiol. Lett.">
        <title>Genome sequencing analysis reveals virulence-related gene content of Ochrobactrum intermedium strain 229E, a urease-positive strain isolated from the human gastric niche.</title>
        <authorList>
            <person name="Kulkarni G.J."/>
            <person name="Shetty S."/>
            <person name="Dharne M.S."/>
            <person name="Shouche Y.S."/>
        </authorList>
    </citation>
    <scope>NUCLEOTIDE SEQUENCE [LARGE SCALE GENOMIC DNA]</scope>
    <source>
        <strain evidence="2 3">229E</strain>
    </source>
</reference>
<evidence type="ECO:0000313" key="3">
    <source>
        <dbReference type="Proteomes" id="UP000016842"/>
    </source>
</evidence>
<name>U4V8I9_9HYPH</name>
<accession>U4V8I9</accession>
<dbReference type="EMBL" id="ASXJ01000213">
    <property type="protein sequence ID" value="ERM00979.1"/>
    <property type="molecule type" value="Genomic_DNA"/>
</dbReference>
<dbReference type="Gene3D" id="3.40.630.30">
    <property type="match status" value="1"/>
</dbReference>
<feature type="domain" description="N-acetyltransferase" evidence="1">
    <location>
        <begin position="10"/>
        <end position="185"/>
    </location>
</feature>
<dbReference type="SUPFAM" id="SSF55729">
    <property type="entry name" value="Acyl-CoA N-acyltransferases (Nat)"/>
    <property type="match status" value="1"/>
</dbReference>